<dbReference type="AlphaFoldDB" id="B3CHS6"/>
<comment type="caution">
    <text evidence="1">The sequence shown here is derived from an EMBL/GenBank/DDBJ whole genome shotgun (WGS) entry which is preliminary data.</text>
</comment>
<reference evidence="1 2" key="1">
    <citation type="submission" date="2008-04" db="EMBL/GenBank/DDBJ databases">
        <title>Draft genome sequence of Bacteroides intestinalis (DSM 17393).</title>
        <authorList>
            <person name="Sudarsanam P."/>
            <person name="Ley R."/>
            <person name="Guruge J."/>
            <person name="Turnbaugh P.J."/>
            <person name="Mahowald M."/>
            <person name="Liep D."/>
            <person name="Gordon J."/>
        </authorList>
    </citation>
    <scope>NUCLEOTIDE SEQUENCE [LARGE SCALE GENOMIC DNA]</scope>
    <source>
        <strain evidence="1 2">DSM 17393</strain>
    </source>
</reference>
<name>B3CHS6_9BACE</name>
<accession>B3CHS6</accession>
<gene>
    <name evidence="1" type="ORF">BACINT_04730</name>
</gene>
<reference evidence="1 2" key="2">
    <citation type="submission" date="2008-04" db="EMBL/GenBank/DDBJ databases">
        <authorList>
            <person name="Fulton L."/>
            <person name="Clifton S."/>
            <person name="Fulton B."/>
            <person name="Xu J."/>
            <person name="Minx P."/>
            <person name="Pepin K.H."/>
            <person name="Johnson M."/>
            <person name="Thiruvilangam P."/>
            <person name="Bhonagiri V."/>
            <person name="Nash W.E."/>
            <person name="Mardis E.R."/>
            <person name="Wilson R.K."/>
        </authorList>
    </citation>
    <scope>NUCLEOTIDE SEQUENCE [LARGE SCALE GENOMIC DNA]</scope>
    <source>
        <strain evidence="1 2">DSM 17393</strain>
    </source>
</reference>
<evidence type="ECO:0000313" key="2">
    <source>
        <dbReference type="Proteomes" id="UP000004596"/>
    </source>
</evidence>
<organism evidence="1 2">
    <name type="scientific">Bacteroides intestinalis DSM 17393</name>
    <dbReference type="NCBI Taxonomy" id="471870"/>
    <lineage>
        <taxon>Bacteria</taxon>
        <taxon>Pseudomonadati</taxon>
        <taxon>Bacteroidota</taxon>
        <taxon>Bacteroidia</taxon>
        <taxon>Bacteroidales</taxon>
        <taxon>Bacteroidaceae</taxon>
        <taxon>Bacteroides</taxon>
    </lineage>
</organism>
<dbReference type="EMBL" id="ABJL02000008">
    <property type="protein sequence ID" value="EDV05582.1"/>
    <property type="molecule type" value="Genomic_DNA"/>
</dbReference>
<protein>
    <submittedName>
        <fullName evidence="1">Uncharacterized protein</fullName>
    </submittedName>
</protein>
<evidence type="ECO:0000313" key="1">
    <source>
        <dbReference type="EMBL" id="EDV05582.1"/>
    </source>
</evidence>
<sequence length="59" mass="7249">MRKGKMKIFKNAIRSFIKEFKSYNINEIEDIKIQEFINIHKLNIQDIEELYTEAWSRRS</sequence>
<proteinExistence type="predicted"/>
<dbReference type="Proteomes" id="UP000004596">
    <property type="component" value="Unassembled WGS sequence"/>
</dbReference>
<dbReference type="STRING" id="471870.BACINT_04730"/>